<feature type="transmembrane region" description="Helical" evidence="1">
    <location>
        <begin position="12"/>
        <end position="28"/>
    </location>
</feature>
<protein>
    <recommendedName>
        <fullName evidence="2">DUF6533 domain-containing protein</fullName>
    </recommendedName>
</protein>
<keyword evidence="1" id="KW-1133">Transmembrane helix</keyword>
<dbReference type="Pfam" id="PF20151">
    <property type="entry name" value="DUF6533"/>
    <property type="match status" value="1"/>
</dbReference>
<dbReference type="EMBL" id="KV425920">
    <property type="protein sequence ID" value="KZV98345.1"/>
    <property type="molecule type" value="Genomic_DNA"/>
</dbReference>
<feature type="transmembrane region" description="Helical" evidence="1">
    <location>
        <begin position="49"/>
        <end position="69"/>
    </location>
</feature>
<evidence type="ECO:0000313" key="4">
    <source>
        <dbReference type="Proteomes" id="UP000077266"/>
    </source>
</evidence>
<proteinExistence type="predicted"/>
<dbReference type="AlphaFoldDB" id="A0A165LUL5"/>
<gene>
    <name evidence="3" type="ORF">EXIGLDRAFT_728357</name>
</gene>
<feature type="transmembrane region" description="Helical" evidence="1">
    <location>
        <begin position="110"/>
        <end position="131"/>
    </location>
</feature>
<evidence type="ECO:0000313" key="3">
    <source>
        <dbReference type="EMBL" id="KZV98345.1"/>
    </source>
</evidence>
<dbReference type="InterPro" id="IPR045340">
    <property type="entry name" value="DUF6533"/>
</dbReference>
<keyword evidence="1" id="KW-0812">Transmembrane</keyword>
<accession>A0A165LUL5</accession>
<organism evidence="3 4">
    <name type="scientific">Exidia glandulosa HHB12029</name>
    <dbReference type="NCBI Taxonomy" id="1314781"/>
    <lineage>
        <taxon>Eukaryota</taxon>
        <taxon>Fungi</taxon>
        <taxon>Dikarya</taxon>
        <taxon>Basidiomycota</taxon>
        <taxon>Agaricomycotina</taxon>
        <taxon>Agaricomycetes</taxon>
        <taxon>Auriculariales</taxon>
        <taxon>Exidiaceae</taxon>
        <taxon>Exidia</taxon>
    </lineage>
</organism>
<keyword evidence="1" id="KW-0472">Membrane</keyword>
<name>A0A165LUL5_EXIGL</name>
<evidence type="ECO:0000256" key="1">
    <source>
        <dbReference type="SAM" id="Phobius"/>
    </source>
</evidence>
<feature type="transmembrane region" description="Helical" evidence="1">
    <location>
        <begin position="162"/>
        <end position="181"/>
    </location>
</feature>
<feature type="domain" description="DUF6533" evidence="2">
    <location>
        <begin position="11"/>
        <end position="55"/>
    </location>
</feature>
<dbReference type="STRING" id="1314781.A0A165LUL5"/>
<dbReference type="InParanoid" id="A0A165LUL5"/>
<keyword evidence="4" id="KW-1185">Reference proteome</keyword>
<evidence type="ECO:0000259" key="2">
    <source>
        <dbReference type="Pfam" id="PF20151"/>
    </source>
</evidence>
<feature type="transmembrane region" description="Helical" evidence="1">
    <location>
        <begin position="81"/>
        <end position="103"/>
    </location>
</feature>
<dbReference type="OrthoDB" id="3258294at2759"/>
<reference evidence="3 4" key="1">
    <citation type="journal article" date="2016" name="Mol. Biol. Evol.">
        <title>Comparative Genomics of Early-Diverging Mushroom-Forming Fungi Provides Insights into the Origins of Lignocellulose Decay Capabilities.</title>
        <authorList>
            <person name="Nagy L.G."/>
            <person name="Riley R."/>
            <person name="Tritt A."/>
            <person name="Adam C."/>
            <person name="Daum C."/>
            <person name="Floudas D."/>
            <person name="Sun H."/>
            <person name="Yadav J.S."/>
            <person name="Pangilinan J."/>
            <person name="Larsson K.H."/>
            <person name="Matsuura K."/>
            <person name="Barry K."/>
            <person name="Labutti K."/>
            <person name="Kuo R."/>
            <person name="Ohm R.A."/>
            <person name="Bhattacharya S.S."/>
            <person name="Shirouzu T."/>
            <person name="Yoshinaga Y."/>
            <person name="Martin F.M."/>
            <person name="Grigoriev I.V."/>
            <person name="Hibbett D.S."/>
        </authorList>
    </citation>
    <scope>NUCLEOTIDE SEQUENCE [LARGE SCALE GENOMIC DNA]</scope>
    <source>
        <strain evidence="3 4">HHB12029</strain>
    </source>
</reference>
<sequence length="333" mass="37082">MPHPVGTSTGYLRLIAFSMFFYDFALTFEDEVLHIWRQKWTTAKILFLLLRYVTCAIIVMDTVCAMVSGLSPQTCSWYPNIAAFGLVIIIILVQIILMLRVYVLYERRRAMLWTNIALFVGEFGATMVVLVREFPKSVALTAPDWVIGSCYSMHPTSMSYGFIAPLLFESYLAGLAMYKLVHEQTSPLSGPSILTLLVRDSVIYFIFIAAVMGLNVILFIAYPVVPGFASVGIVDAAGAIGGTRLILSMHNATFDDSRNRIRRFSGQRLSLSNISTTAHFQVFNDEVEHQDETIVTARGGRSTFTEGARSTSSGTDRDYELPPFRGSGFSVRV</sequence>
<feature type="transmembrane region" description="Helical" evidence="1">
    <location>
        <begin position="202"/>
        <end position="222"/>
    </location>
</feature>
<dbReference type="Proteomes" id="UP000077266">
    <property type="component" value="Unassembled WGS sequence"/>
</dbReference>